<gene>
    <name evidence="2" type="ORF">RGD00_05510</name>
</gene>
<comment type="caution">
    <text evidence="2">The sequence shown here is derived from an EMBL/GenBank/DDBJ whole genome shotgun (WGS) entry which is preliminary data.</text>
</comment>
<keyword evidence="1" id="KW-1133">Transmembrane helix</keyword>
<organism evidence="2 3">
    <name type="scientific">Ruixingdingia sedimenti</name>
    <dbReference type="NCBI Taxonomy" id="3073604"/>
    <lineage>
        <taxon>Bacteria</taxon>
        <taxon>Pseudomonadati</taxon>
        <taxon>Pseudomonadota</taxon>
        <taxon>Alphaproteobacteria</taxon>
        <taxon>Rhodobacterales</taxon>
        <taxon>Paracoccaceae</taxon>
        <taxon>Ruixingdingia</taxon>
    </lineage>
</organism>
<proteinExistence type="predicted"/>
<dbReference type="EMBL" id="JAVKPH010000004">
    <property type="protein sequence ID" value="MDR5652047.1"/>
    <property type="molecule type" value="Genomic_DNA"/>
</dbReference>
<feature type="transmembrane region" description="Helical" evidence="1">
    <location>
        <begin position="21"/>
        <end position="45"/>
    </location>
</feature>
<accession>A0ABU1F5A0</accession>
<name>A0ABU1F5A0_9RHOB</name>
<protein>
    <recommendedName>
        <fullName evidence="4">Flp pilus assembly protein TadG</fullName>
    </recommendedName>
</protein>
<sequence>MTRLLHIPARILRRFGRDGAGAISTEAVLVMPVLLWVFMAMFVYWDAYRVQNGHIKASYTVSDMISRENTAINTAYIFGMHEIYRYLSMTDEATLMRVSSVQYRISDNSYRVLWSRTTSSGRAPAHTTATMAAQRDRLPKMADSHTTLVVETWRDFTPVLSVGLPQRTFYQFTAVRPRFLSPLPIS</sequence>
<dbReference type="Proteomes" id="UP001247754">
    <property type="component" value="Unassembled WGS sequence"/>
</dbReference>
<evidence type="ECO:0000313" key="3">
    <source>
        <dbReference type="Proteomes" id="UP001247754"/>
    </source>
</evidence>
<evidence type="ECO:0000313" key="2">
    <source>
        <dbReference type="EMBL" id="MDR5652047.1"/>
    </source>
</evidence>
<evidence type="ECO:0000256" key="1">
    <source>
        <dbReference type="SAM" id="Phobius"/>
    </source>
</evidence>
<keyword evidence="1" id="KW-0812">Transmembrane</keyword>
<evidence type="ECO:0008006" key="4">
    <source>
        <dbReference type="Google" id="ProtNLM"/>
    </source>
</evidence>
<dbReference type="RefSeq" id="WP_310456292.1">
    <property type="nucleotide sequence ID" value="NZ_JAVKPH010000004.1"/>
</dbReference>
<keyword evidence="3" id="KW-1185">Reference proteome</keyword>
<keyword evidence="1" id="KW-0472">Membrane</keyword>
<reference evidence="2 3" key="1">
    <citation type="submission" date="2023-09" db="EMBL/GenBank/DDBJ databases">
        <title>Xinfangfangia sedmenti sp. nov., isolated the sedment.</title>
        <authorList>
            <person name="Xu L."/>
        </authorList>
    </citation>
    <scope>NUCLEOTIDE SEQUENCE [LARGE SCALE GENOMIC DNA]</scope>
    <source>
        <strain evidence="2 3">LG-4</strain>
    </source>
</reference>